<dbReference type="NCBIfam" id="NF004208">
    <property type="entry name" value="PRK05658.1"/>
    <property type="match status" value="1"/>
</dbReference>
<dbReference type="InterPro" id="IPR007630">
    <property type="entry name" value="RNA_pol_sigma70_r4"/>
</dbReference>
<evidence type="ECO:0000259" key="9">
    <source>
        <dbReference type="PROSITE" id="PS00716"/>
    </source>
</evidence>
<sequence length="803" mass="89170">MPASKSPKLPKSGPAAHEISVPATAAAKAAPKASAKTVTTANPTATEPSSAVKKVKSVATKTSAELIAAADALLAAASPAKRGRKPKAAAEDGTEPAVKKAPAARKAAAPAAADKAPAAKRGRKPKAKEEGDDIDDTDLSDIESDLEGEEETVEAAASTTTEKVKPLRMKISKAKERALMKEFGLDETVLTEEEMLTRRQRLKALIKLGKTRGYLTHGEINDHLPDKLVDAETLEVVISMLNDMGVAVYEQTPDAETLLLNNTGQSATTEEEAEEEAEAALSTVDSEFGRTTDPVRMYMREMGTVELLTREGEIEIAKRIEGGLQDMMEAISASPATIAEILNMAEEIRSGKVVISTIVDGFSNPNEADDYVAEEDFDEFDEEDDDDGKGGSKALTKKLEELKNDALARFDKMRDLFEKMHKIYDKEGYGTPAYMKVQAALTEELMTIRFTAKTIEKLCDLVRAQVDDVRKKERELRRIIVDKCGMPQETFIKEFPANLLNLEWVVKQAHSNKSWSTVLERNIPPVQELQQNLIDLQTRVVVPLPGLKDINKRMNDGERASRDAKKEMIEANLRLVISIAKKYTNRGLQFLDLIQEGNIGLMKAVDKFEYRRGYKFSTYATWWIRQAITRSIADQARTIRIPVHMIETINKMNRISRQHLQEFGFEPDASILAAKMEIPEDKIRKIMKIAKEPISMETPIGDDDDSHLGDFIEDGANTAPIDAAMQAGLRDVVKDILDGLTPREAKVLRMRFGIEMSTDHTLEEVGKQFDVTRERIRQIEAKALRKLKHPSRSDKLRSFIDSL</sequence>
<keyword evidence="11" id="KW-1185">Reference proteome</keyword>
<dbReference type="InterPro" id="IPR013324">
    <property type="entry name" value="RNA_pol_sigma_r3/r4-like"/>
</dbReference>
<feature type="region of interest" description="Sigma-70 factor domain-2" evidence="6">
    <location>
        <begin position="568"/>
        <end position="638"/>
    </location>
</feature>
<keyword evidence="3 6" id="KW-0731">Sigma factor</keyword>
<dbReference type="Proteomes" id="UP001162800">
    <property type="component" value="Chromosome"/>
</dbReference>
<accession>A0ABY6GCW5</accession>
<evidence type="ECO:0000259" key="8">
    <source>
        <dbReference type="PROSITE" id="PS00715"/>
    </source>
</evidence>
<feature type="domain" description="RNA polymerase sigma-70" evidence="9">
    <location>
        <begin position="761"/>
        <end position="787"/>
    </location>
</feature>
<reference evidence="10" key="1">
    <citation type="submission" date="2022-09" db="EMBL/GenBank/DDBJ databases">
        <title>The complete genome of Acidovorax sp. 5MLIR.</title>
        <authorList>
            <person name="Liu L."/>
            <person name="Yue J."/>
            <person name="Yang F."/>
            <person name="Yuan J."/>
            <person name="Li L."/>
        </authorList>
    </citation>
    <scope>NUCLEOTIDE SEQUENCE</scope>
    <source>
        <strain evidence="10">5MLIR</strain>
    </source>
</reference>
<evidence type="ECO:0000313" key="10">
    <source>
        <dbReference type="EMBL" id="UYG52309.1"/>
    </source>
</evidence>
<dbReference type="Gene3D" id="1.10.220.120">
    <property type="entry name" value="Sigma-70 factor, region 1.1"/>
    <property type="match status" value="1"/>
</dbReference>
<dbReference type="InterPro" id="IPR007127">
    <property type="entry name" value="RNA_pol_sigma_70_r1_1"/>
</dbReference>
<comment type="function">
    <text evidence="6">Sigma factors are initiation factors that promote the attachment of RNA polymerase to specific initiation sites and are then released. This sigma factor is the primary sigma factor during exponential growth.</text>
</comment>
<name>A0ABY6GCW5_9BURK</name>
<organism evidence="10 11">
    <name type="scientific">Comamonas endophytica</name>
    <dbReference type="NCBI Taxonomy" id="2949090"/>
    <lineage>
        <taxon>Bacteria</taxon>
        <taxon>Pseudomonadati</taxon>
        <taxon>Pseudomonadota</taxon>
        <taxon>Betaproteobacteria</taxon>
        <taxon>Burkholderiales</taxon>
        <taxon>Comamonadaceae</taxon>
        <taxon>Comamonas</taxon>
    </lineage>
</organism>
<dbReference type="InterPro" id="IPR014284">
    <property type="entry name" value="RNA_pol_sigma-70_dom"/>
</dbReference>
<dbReference type="InterPro" id="IPR007627">
    <property type="entry name" value="RNA_pol_sigma70_r2"/>
</dbReference>
<dbReference type="Gene3D" id="1.10.601.10">
    <property type="entry name" value="RNA Polymerase Primary Sigma Factor"/>
    <property type="match status" value="1"/>
</dbReference>
<feature type="short sequence motif" description="Interaction with polymerase core subunit RpoC" evidence="6">
    <location>
        <begin position="592"/>
        <end position="595"/>
    </location>
</feature>
<dbReference type="Pfam" id="PF04542">
    <property type="entry name" value="Sigma70_r2"/>
    <property type="match status" value="1"/>
</dbReference>
<dbReference type="Gene3D" id="1.10.10.10">
    <property type="entry name" value="Winged helix-like DNA-binding domain superfamily/Winged helix DNA-binding domain"/>
    <property type="match status" value="2"/>
</dbReference>
<dbReference type="PROSITE" id="PS00716">
    <property type="entry name" value="SIGMA70_2"/>
    <property type="match status" value="1"/>
</dbReference>
<dbReference type="CDD" id="cd06171">
    <property type="entry name" value="Sigma70_r4"/>
    <property type="match status" value="1"/>
</dbReference>
<dbReference type="Pfam" id="PF00140">
    <property type="entry name" value="Sigma70_r1_2"/>
    <property type="match status" value="1"/>
</dbReference>
<dbReference type="HAMAP" id="MF_00963">
    <property type="entry name" value="Sigma70_RpoD_SigA"/>
    <property type="match status" value="1"/>
</dbReference>
<evidence type="ECO:0000256" key="1">
    <source>
        <dbReference type="ARBA" id="ARBA00022490"/>
    </source>
</evidence>
<dbReference type="SUPFAM" id="SSF88659">
    <property type="entry name" value="Sigma3 and sigma4 domains of RNA polymerase sigma factors"/>
    <property type="match status" value="2"/>
</dbReference>
<dbReference type="NCBIfam" id="TIGR02393">
    <property type="entry name" value="RpoD_Cterm"/>
    <property type="match status" value="1"/>
</dbReference>
<dbReference type="InterPro" id="IPR009042">
    <property type="entry name" value="RNA_pol_sigma70_r1_2"/>
</dbReference>
<dbReference type="InterPro" id="IPR028630">
    <property type="entry name" value="Sigma70_RpoD"/>
</dbReference>
<keyword evidence="4 6" id="KW-0238">DNA-binding</keyword>
<dbReference type="NCBIfam" id="TIGR02937">
    <property type="entry name" value="sigma70-ECF"/>
    <property type="match status" value="1"/>
</dbReference>
<feature type="compositionally biased region" description="Low complexity" evidence="7">
    <location>
        <begin position="49"/>
        <end position="58"/>
    </location>
</feature>
<keyword evidence="5 6" id="KW-0804">Transcription</keyword>
<evidence type="ECO:0000256" key="7">
    <source>
        <dbReference type="SAM" id="MobiDB-lite"/>
    </source>
</evidence>
<evidence type="ECO:0000256" key="5">
    <source>
        <dbReference type="ARBA" id="ARBA00023163"/>
    </source>
</evidence>
<evidence type="ECO:0000256" key="2">
    <source>
        <dbReference type="ARBA" id="ARBA00023015"/>
    </source>
</evidence>
<protein>
    <recommendedName>
        <fullName evidence="6">RNA polymerase sigma factor RpoD</fullName>
    </recommendedName>
    <alternativeName>
        <fullName evidence="6">Sigma-70</fullName>
    </alternativeName>
</protein>
<evidence type="ECO:0000256" key="6">
    <source>
        <dbReference type="HAMAP-Rule" id="MF_00963"/>
    </source>
</evidence>
<proteinExistence type="inferred from homology"/>
<dbReference type="EMBL" id="CP106881">
    <property type="protein sequence ID" value="UYG52309.1"/>
    <property type="molecule type" value="Genomic_DNA"/>
</dbReference>
<comment type="subcellular location">
    <subcellularLocation>
        <location evidence="6">Cytoplasm</location>
    </subcellularLocation>
</comment>
<evidence type="ECO:0000313" key="11">
    <source>
        <dbReference type="Proteomes" id="UP001162800"/>
    </source>
</evidence>
<feature type="compositionally biased region" description="Acidic residues" evidence="7">
    <location>
        <begin position="130"/>
        <end position="153"/>
    </location>
</feature>
<keyword evidence="1 6" id="KW-0963">Cytoplasm</keyword>
<comment type="subunit">
    <text evidence="6">Interacts transiently with the RNA polymerase catalytic core.</text>
</comment>
<dbReference type="PANTHER" id="PTHR30603">
    <property type="entry name" value="RNA POLYMERASE SIGMA FACTOR RPO"/>
    <property type="match status" value="1"/>
</dbReference>
<dbReference type="InterPro" id="IPR000943">
    <property type="entry name" value="RNA_pol_sigma70"/>
</dbReference>
<evidence type="ECO:0000256" key="3">
    <source>
        <dbReference type="ARBA" id="ARBA00023082"/>
    </source>
</evidence>
<feature type="region of interest" description="Disordered" evidence="7">
    <location>
        <begin position="1"/>
        <end position="20"/>
    </location>
</feature>
<dbReference type="InterPro" id="IPR007631">
    <property type="entry name" value="RNA_pol_sigma_70_non-ess"/>
</dbReference>
<feature type="DNA-binding region" description="H-T-H motif" evidence="6">
    <location>
        <begin position="762"/>
        <end position="781"/>
    </location>
</feature>
<keyword evidence="2 6" id="KW-0805">Transcription regulation</keyword>
<dbReference type="RefSeq" id="WP_231044150.1">
    <property type="nucleotide sequence ID" value="NZ_CP106881.1"/>
</dbReference>
<evidence type="ECO:0000256" key="4">
    <source>
        <dbReference type="ARBA" id="ARBA00023125"/>
    </source>
</evidence>
<dbReference type="SUPFAM" id="SSF88946">
    <property type="entry name" value="Sigma2 domain of RNA polymerase sigma factors"/>
    <property type="match status" value="1"/>
</dbReference>
<dbReference type="PANTHER" id="PTHR30603:SF60">
    <property type="entry name" value="RNA POLYMERASE SIGMA FACTOR RPOD"/>
    <property type="match status" value="1"/>
</dbReference>
<dbReference type="Pfam" id="PF04539">
    <property type="entry name" value="Sigma70_r3"/>
    <property type="match status" value="1"/>
</dbReference>
<feature type="region of interest" description="Sigma-70 factor domain-4" evidence="6">
    <location>
        <begin position="736"/>
        <end position="789"/>
    </location>
</feature>
<feature type="compositionally biased region" description="Low complexity" evidence="7">
    <location>
        <begin position="99"/>
        <end position="116"/>
    </location>
</feature>
<dbReference type="InterPro" id="IPR012760">
    <property type="entry name" value="RNA_pol_sigma_RpoD_C"/>
</dbReference>
<dbReference type="Pfam" id="PF04545">
    <property type="entry name" value="Sigma70_r4"/>
    <property type="match status" value="1"/>
</dbReference>
<feature type="region of interest" description="Disordered" evidence="7">
    <location>
        <begin position="75"/>
        <end position="161"/>
    </location>
</feature>
<dbReference type="PRINTS" id="PR00046">
    <property type="entry name" value="SIGMA70FCT"/>
</dbReference>
<dbReference type="InterPro" id="IPR042189">
    <property type="entry name" value="RNA_pol_sigma_70_r1_1_sf"/>
</dbReference>
<feature type="domain" description="RNA polymerase sigma-70" evidence="8">
    <location>
        <begin position="592"/>
        <end position="605"/>
    </location>
</feature>
<dbReference type="InterPro" id="IPR007624">
    <property type="entry name" value="RNA_pol_sigma70_r3"/>
</dbReference>
<feature type="compositionally biased region" description="Low complexity" evidence="7">
    <location>
        <begin position="27"/>
        <end position="41"/>
    </location>
</feature>
<dbReference type="Pfam" id="PF04546">
    <property type="entry name" value="Sigma70_ner"/>
    <property type="match status" value="1"/>
</dbReference>
<dbReference type="InterPro" id="IPR050239">
    <property type="entry name" value="Sigma-70_RNA_pol_init_factors"/>
</dbReference>
<feature type="region of interest" description="Disordered" evidence="7">
    <location>
        <begin position="27"/>
        <end position="58"/>
    </location>
</feature>
<dbReference type="Pfam" id="PF03979">
    <property type="entry name" value="Sigma70_r1_1"/>
    <property type="match status" value="1"/>
</dbReference>
<dbReference type="InterPro" id="IPR036388">
    <property type="entry name" value="WH-like_DNA-bd_sf"/>
</dbReference>
<dbReference type="InterPro" id="IPR013325">
    <property type="entry name" value="RNA_pol_sigma_r2"/>
</dbReference>
<feature type="region of interest" description="Sigma-70 factor domain-3" evidence="6">
    <location>
        <begin position="647"/>
        <end position="723"/>
    </location>
</feature>
<dbReference type="PROSITE" id="PS00715">
    <property type="entry name" value="SIGMA70_1"/>
    <property type="match status" value="1"/>
</dbReference>
<comment type="similarity">
    <text evidence="6">Belongs to the sigma-70 factor family. RpoD/SigA subfamily.</text>
</comment>
<gene>
    <name evidence="6 10" type="primary">rpoD</name>
    <name evidence="10" type="ORF">M9799_03450</name>
</gene>